<reference evidence="3 4" key="2">
    <citation type="submission" date="2020-03" db="EMBL/GenBank/DDBJ databases">
        <title>Kangsaoukella pontilimi gen. nov., sp. nov., a new member of the family Rhodobacteraceae isolated from a tidal mudflat.</title>
        <authorList>
            <person name="Kim I.S."/>
        </authorList>
    </citation>
    <scope>NUCLEOTIDE SEQUENCE [LARGE SCALE GENOMIC DNA]</scope>
    <source>
        <strain evidence="3 4">GH1-50</strain>
    </source>
</reference>
<dbReference type="InterPro" id="IPR029010">
    <property type="entry name" value="ThuA-like"/>
</dbReference>
<evidence type="ECO:0000313" key="3">
    <source>
        <dbReference type="EMBL" id="MXQ08902.1"/>
    </source>
</evidence>
<protein>
    <submittedName>
        <fullName evidence="3">Trehalose utilization protein ThuA</fullName>
    </submittedName>
</protein>
<feature type="compositionally biased region" description="Basic and acidic residues" evidence="1">
    <location>
        <begin position="240"/>
        <end position="260"/>
    </location>
</feature>
<dbReference type="InterPro" id="IPR029062">
    <property type="entry name" value="Class_I_gatase-like"/>
</dbReference>
<dbReference type="EMBL" id="WUPT01000002">
    <property type="protein sequence ID" value="MXQ08902.1"/>
    <property type="molecule type" value="Genomic_DNA"/>
</dbReference>
<proteinExistence type="predicted"/>
<organism evidence="3 4">
    <name type="scientific">Kangsaoukella pontilimi</name>
    <dbReference type="NCBI Taxonomy" id="2691042"/>
    <lineage>
        <taxon>Bacteria</taxon>
        <taxon>Pseudomonadati</taxon>
        <taxon>Pseudomonadota</taxon>
        <taxon>Alphaproteobacteria</taxon>
        <taxon>Rhodobacterales</taxon>
        <taxon>Paracoccaceae</taxon>
        <taxon>Kangsaoukella</taxon>
    </lineage>
</organism>
<dbReference type="PIRSF" id="PIRSF030013">
    <property type="entry name" value="ThuA"/>
    <property type="match status" value="1"/>
</dbReference>
<comment type="caution">
    <text evidence="3">The sequence shown here is derived from an EMBL/GenBank/DDBJ whole genome shotgun (WGS) entry which is preliminary data.</text>
</comment>
<reference evidence="3 4" key="1">
    <citation type="submission" date="2019-12" db="EMBL/GenBank/DDBJ databases">
        <authorList>
            <person name="Lee S.D."/>
        </authorList>
    </citation>
    <scope>NUCLEOTIDE SEQUENCE [LARGE SCALE GENOMIC DNA]</scope>
    <source>
        <strain evidence="3 4">GH1-50</strain>
    </source>
</reference>
<dbReference type="RefSeq" id="WP_160764794.1">
    <property type="nucleotide sequence ID" value="NZ_WUPT01000002.1"/>
</dbReference>
<keyword evidence="4" id="KW-1185">Reference proteome</keyword>
<feature type="region of interest" description="Disordered" evidence="1">
    <location>
        <begin position="224"/>
        <end position="260"/>
    </location>
</feature>
<feature type="domain" description="ThuA-like" evidence="2">
    <location>
        <begin position="3"/>
        <end position="219"/>
    </location>
</feature>
<dbReference type="Gene3D" id="3.40.50.880">
    <property type="match status" value="1"/>
</dbReference>
<evidence type="ECO:0000259" key="2">
    <source>
        <dbReference type="Pfam" id="PF06283"/>
    </source>
</evidence>
<evidence type="ECO:0000256" key="1">
    <source>
        <dbReference type="SAM" id="MobiDB-lite"/>
    </source>
</evidence>
<dbReference type="InterPro" id="IPR009381">
    <property type="entry name" value="Trehalose_catabolism_ThuA_prok"/>
</dbReference>
<name>A0A7C9IJI9_9RHOB</name>
<accession>A0A7C9IJI9</accession>
<evidence type="ECO:0000313" key="4">
    <source>
        <dbReference type="Proteomes" id="UP000480350"/>
    </source>
</evidence>
<gene>
    <name evidence="3" type="ORF">GQ651_13695</name>
</gene>
<sequence>MPRVIVWGENVHEQKSKVVRDIYPDGMHETIAAALRQDSAITADTATLQKPEHGLTAERLANCDVLIWWGHAAHGDVEDAVVERVAEAVWSGMGLIALHSAHFSKIFKRLMGSPCALTWREAGERERIWVTNPLHPIAAGLPQSFELEHEEMYGEPFSIPEPLETVMIGWFQGGEVFRSGVTFRRGAGNIFYFQPGHETYPTYHDPVIGHVLRNAVHWAASDQPRLAAPTDAPNRPVAEAPEKIEQRGPRLHQDGEEGLR</sequence>
<dbReference type="Proteomes" id="UP000480350">
    <property type="component" value="Unassembled WGS sequence"/>
</dbReference>
<dbReference type="SUPFAM" id="SSF52317">
    <property type="entry name" value="Class I glutamine amidotransferase-like"/>
    <property type="match status" value="1"/>
</dbReference>
<dbReference type="Pfam" id="PF06283">
    <property type="entry name" value="ThuA"/>
    <property type="match status" value="1"/>
</dbReference>
<dbReference type="AlphaFoldDB" id="A0A7C9IJI9"/>